<evidence type="ECO:0000313" key="2">
    <source>
        <dbReference type="EMBL" id="AAU49534.1"/>
    </source>
</evidence>
<dbReference type="EMBL" id="CP000010">
    <property type="protein sequence ID" value="AAU49534.1"/>
    <property type="molecule type" value="Genomic_DNA"/>
</dbReference>
<protein>
    <submittedName>
        <fullName evidence="2">Uncharacterized protein</fullName>
    </submittedName>
</protein>
<feature type="compositionally biased region" description="Low complexity" evidence="1">
    <location>
        <begin position="79"/>
        <end position="105"/>
    </location>
</feature>
<feature type="region of interest" description="Disordered" evidence="1">
    <location>
        <begin position="1"/>
        <end position="58"/>
    </location>
</feature>
<organism evidence="2 3">
    <name type="scientific">Burkholderia mallei (strain ATCC 23344)</name>
    <dbReference type="NCBI Taxonomy" id="243160"/>
    <lineage>
        <taxon>Bacteria</taxon>
        <taxon>Pseudomonadati</taxon>
        <taxon>Pseudomonadota</taxon>
        <taxon>Betaproteobacteria</taxon>
        <taxon>Burkholderiales</taxon>
        <taxon>Burkholderiaceae</taxon>
        <taxon>Burkholderia</taxon>
        <taxon>pseudomallei group</taxon>
    </lineage>
</organism>
<keyword evidence="3" id="KW-1185">Reference proteome</keyword>
<dbReference type="KEGG" id="bma:BMA0792"/>
<gene>
    <name evidence="2" type="ordered locus">BMA0792</name>
</gene>
<evidence type="ECO:0000313" key="3">
    <source>
        <dbReference type="Proteomes" id="UP000006693"/>
    </source>
</evidence>
<feature type="region of interest" description="Disordered" evidence="1">
    <location>
        <begin position="79"/>
        <end position="116"/>
    </location>
</feature>
<feature type="compositionally biased region" description="Basic and acidic residues" evidence="1">
    <location>
        <begin position="17"/>
        <end position="27"/>
    </location>
</feature>
<dbReference type="AlphaFoldDB" id="A0A0H2WJ40"/>
<sequence length="209" mass="22719">MAAVPHERSISASEARTAIDARGRRANDGSLRSGYAQAERNRAPARRRQALGRERGAGGPRLWRMAAAGFAAVAGIAPAHRSRPASRATGSSSAKRRAALSSSARGPQPGGSSEEVGAFSARVPRFEPIDASEEFAHLAFERRVFVEALPDRIEPEPPICGIAYRRMMDEFLSRFLEDPDCHLEMGQFACDITMPVHCRTLRSCSPRSC</sequence>
<dbReference type="Proteomes" id="UP000006693">
    <property type="component" value="Chromosome 1"/>
</dbReference>
<accession>A0A0H2WJ40</accession>
<name>A0A0H2WJ40_BURMA</name>
<proteinExistence type="predicted"/>
<reference evidence="2 3" key="1">
    <citation type="journal article" date="2004" name="Proc. Natl. Acad. Sci. U.S.A.">
        <title>Structural flexibility in the Burkholderia mallei genome.</title>
        <authorList>
            <person name="Nierman W.C."/>
            <person name="DeShazer D."/>
            <person name="Kim H.S."/>
            <person name="Tettelin H."/>
            <person name="Nelson K.E."/>
            <person name="Feldblyum T."/>
            <person name="Ulrich R.L."/>
            <person name="Ronning C.M."/>
            <person name="Brinkac L.M."/>
            <person name="Daugherty S.C."/>
            <person name="Davidsen T.D."/>
            <person name="Deboy R.T."/>
            <person name="Dimitrov G."/>
            <person name="Dodson R.J."/>
            <person name="Durkin A.S."/>
            <person name="Gwinn M.L."/>
            <person name="Haft D.H."/>
            <person name="Khouri H."/>
            <person name="Kolonay J.F."/>
            <person name="Madupu R."/>
            <person name="Mohammoud Y."/>
            <person name="Nelson W.C."/>
            <person name="Radune D."/>
            <person name="Romero C.M."/>
            <person name="Sarria S."/>
            <person name="Selengut J."/>
            <person name="Shamblin C."/>
            <person name="Sullivan S.A."/>
            <person name="White O."/>
            <person name="Yu Y."/>
            <person name="Zafar N."/>
            <person name="Zhou L."/>
            <person name="Fraser C.M."/>
        </authorList>
    </citation>
    <scope>NUCLEOTIDE SEQUENCE [LARGE SCALE GENOMIC DNA]</scope>
    <source>
        <strain evidence="2 3">ATCC 23344</strain>
    </source>
</reference>
<evidence type="ECO:0000256" key="1">
    <source>
        <dbReference type="SAM" id="MobiDB-lite"/>
    </source>
</evidence>
<dbReference type="HOGENOM" id="CLU_114008_0_0_4"/>